<comment type="caution">
    <text evidence="1">The sequence shown here is derived from an EMBL/GenBank/DDBJ whole genome shotgun (WGS) entry which is preliminary data.</text>
</comment>
<dbReference type="InterPro" id="IPR052999">
    <property type="entry name" value="PTS1_Protein"/>
</dbReference>
<protein>
    <submittedName>
        <fullName evidence="1">Uncharacterized protein</fullName>
    </submittedName>
</protein>
<dbReference type="AlphaFoldDB" id="A0A9W4KAB1"/>
<organism evidence="1 2">
    <name type="scientific">Penicillium egyptiacum</name>
    <dbReference type="NCBI Taxonomy" id="1303716"/>
    <lineage>
        <taxon>Eukaryota</taxon>
        <taxon>Fungi</taxon>
        <taxon>Dikarya</taxon>
        <taxon>Ascomycota</taxon>
        <taxon>Pezizomycotina</taxon>
        <taxon>Eurotiomycetes</taxon>
        <taxon>Eurotiomycetidae</taxon>
        <taxon>Eurotiales</taxon>
        <taxon>Aspergillaceae</taxon>
        <taxon>Penicillium</taxon>
    </lineage>
</organism>
<dbReference type="OrthoDB" id="5537330at2759"/>
<dbReference type="InterPro" id="IPR029032">
    <property type="entry name" value="AhpD-like"/>
</dbReference>
<evidence type="ECO:0000313" key="1">
    <source>
        <dbReference type="EMBL" id="CAG8898813.1"/>
    </source>
</evidence>
<evidence type="ECO:0000313" key="2">
    <source>
        <dbReference type="Proteomes" id="UP001154252"/>
    </source>
</evidence>
<dbReference type="SUPFAM" id="SSF69118">
    <property type="entry name" value="AhpD-like"/>
    <property type="match status" value="1"/>
</dbReference>
<dbReference type="Gene3D" id="1.20.1290.10">
    <property type="entry name" value="AhpD-like"/>
    <property type="match status" value="1"/>
</dbReference>
<reference evidence="1" key="1">
    <citation type="submission" date="2021-07" db="EMBL/GenBank/DDBJ databases">
        <authorList>
            <person name="Branca A.L. A."/>
        </authorList>
    </citation>
    <scope>NUCLEOTIDE SEQUENCE</scope>
</reference>
<gene>
    <name evidence="1" type="ORF">PEGY_LOCUS5418</name>
</gene>
<dbReference type="Proteomes" id="UP001154252">
    <property type="component" value="Unassembled WGS sequence"/>
</dbReference>
<name>A0A9W4KAB1_9EURO</name>
<dbReference type="PANTHER" id="PTHR28180:SF5">
    <property type="entry name" value="DNA POLYMERASE ALPHA SUBUNIT B"/>
    <property type="match status" value="1"/>
</dbReference>
<dbReference type="EMBL" id="CAJVRC010000863">
    <property type="protein sequence ID" value="CAG8898813.1"/>
    <property type="molecule type" value="Genomic_DNA"/>
</dbReference>
<keyword evidence="2" id="KW-1185">Reference proteome</keyword>
<sequence length="248" mass="28680">MPFRHPTAASTPQEVEPRFQSLFRELESRLHTAGLSSDKWYLLAVSTIVAGPHPESADQLYRHLISREEHSTPRARQYLIRRLREALFKSTILVGVPKPIVAILSISRLEQEQDKDYTCTRESWQCNAFNHVRGMSWFKKVYAQNAASTIDIFSAHRDFEWLTKEITYGLFLSDMQVLGDIDTQMVVLPAIMSQNLKNPSHWHIRGTMRLGLSKEDMQAIWDCVRLVTEFFETPMDNVPFVDEVEPDV</sequence>
<proteinExistence type="predicted"/>
<dbReference type="PANTHER" id="PTHR28180">
    <property type="entry name" value="CONSERVED MITOCHONDRIAL PROTEIN-RELATED"/>
    <property type="match status" value="1"/>
</dbReference>
<accession>A0A9W4KAB1</accession>